<dbReference type="InterPro" id="IPR046834">
    <property type="entry name" value="ABC_ATPase_C"/>
</dbReference>
<feature type="domain" description="ATPase of the ABC class N-terminal" evidence="2">
    <location>
        <begin position="6"/>
        <end position="164"/>
    </location>
</feature>
<evidence type="ECO:0000259" key="1">
    <source>
        <dbReference type="Pfam" id="PF09818"/>
    </source>
</evidence>
<dbReference type="Pfam" id="PF09818">
    <property type="entry name" value="ABC_ATPase"/>
    <property type="match status" value="1"/>
</dbReference>
<dbReference type="Pfam" id="PF20446">
    <property type="entry name" value="ABC_N"/>
    <property type="match status" value="1"/>
</dbReference>
<comment type="caution">
    <text evidence="4">The sequence shown here is derived from an EMBL/GenBank/DDBJ whole genome shotgun (WGS) entry which is preliminary data.</text>
</comment>
<accession>A0A8J7AV66</accession>
<proteinExistence type="predicted"/>
<dbReference type="Proteomes" id="UP000636505">
    <property type="component" value="Unassembled WGS sequence"/>
</dbReference>
<evidence type="ECO:0000313" key="4">
    <source>
        <dbReference type="EMBL" id="MBE9077508.1"/>
    </source>
</evidence>
<dbReference type="InterPro" id="IPR027417">
    <property type="entry name" value="P-loop_NTPase"/>
</dbReference>
<dbReference type="PANTHER" id="PTHR38149:SF1">
    <property type="entry name" value="ATPASE"/>
    <property type="match status" value="1"/>
</dbReference>
<evidence type="ECO:0000259" key="2">
    <source>
        <dbReference type="Pfam" id="PF20446"/>
    </source>
</evidence>
<dbReference type="InterPro" id="IPR049069">
    <property type="entry name" value="MRB1590-like_C"/>
</dbReference>
<keyword evidence="5" id="KW-1185">Reference proteome</keyword>
<name>A0A8J7AV66_9CYAN</name>
<gene>
    <name evidence="4" type="ORF">IQ241_09385</name>
</gene>
<dbReference type="AlphaFoldDB" id="A0A8J7AV66"/>
<dbReference type="EMBL" id="JADEXG010000017">
    <property type="protein sequence ID" value="MBE9077508.1"/>
    <property type="molecule type" value="Genomic_DNA"/>
</dbReference>
<feature type="domain" description="ATPase of the ABC class C-terminal" evidence="1">
    <location>
        <begin position="169"/>
        <end position="450"/>
    </location>
</feature>
<evidence type="ECO:0000259" key="3">
    <source>
        <dbReference type="Pfam" id="PF21117"/>
    </source>
</evidence>
<dbReference type="Gene3D" id="3.40.50.300">
    <property type="entry name" value="P-loop containing nucleotide triphosphate hydrolases"/>
    <property type="match status" value="1"/>
</dbReference>
<dbReference type="RefSeq" id="WP_193906330.1">
    <property type="nucleotide sequence ID" value="NZ_JADEXG010000017.1"/>
</dbReference>
<protein>
    <submittedName>
        <fullName evidence="4">ABC-ATPase domain-containing protein</fullName>
    </submittedName>
</protein>
<sequence>MTSDTRLRQSLEQLDGQSYKAYKSLRGSYEFSDFSLTIDYVQGDPFAAPSRIRLQLPQSVAGFPSDWLSVPIRQTALADYLSRRAAQLARSIQQKRGSGKSGKILVPELSQAVLRRTVAWVDAAAVELRLAVGLPARGRRIAGYGAAALMCEDIPELVAGCLKYAALDAAALERQIAVVEDAAVLRSQLSDHNLIAFIADQAILPRRSGVDSRPLTAEVVPFRSSEALRVRLPAPHAGPVTGLGIPAGVTLIVGGGYHGKSTLLRAIEQGIYNAIPGDGREQVVTHPAAVKIRAEDGRSVAGVNISPFINDLPQDRSTADFSTPNASGSTSQAASIVEALEAGAQVLLIDEDTAATNFMIRDRKMQALIAKEKEPITPFIDKVRQLYDDHGISTILVMGGSGDYFDVADTVIAMDNYQPREVTAQAQAIAQSHQNIRQSEGGAQFGPISQRVILPQSIEQGNRPTKVKVRDTDNLALGYEAIDLRAVEQVIEPGQVRAIAQAMLYARQYYLDGRRSLAEVLDGVMADIERGSLDALSDRLGLDLVEFRRLELAAAFNRLRTLQAAPIDS</sequence>
<dbReference type="InterPro" id="IPR019195">
    <property type="entry name" value="ABC_ATPase_put"/>
</dbReference>
<dbReference type="InterPro" id="IPR046833">
    <property type="entry name" value="ABC_N"/>
</dbReference>
<organism evidence="4 5">
    <name type="scientific">Vasconcelosia minhoensis LEGE 07310</name>
    <dbReference type="NCBI Taxonomy" id="915328"/>
    <lineage>
        <taxon>Bacteria</taxon>
        <taxon>Bacillati</taxon>
        <taxon>Cyanobacteriota</taxon>
        <taxon>Cyanophyceae</taxon>
        <taxon>Nodosilineales</taxon>
        <taxon>Cymatolegaceae</taxon>
        <taxon>Vasconcelosia</taxon>
        <taxon>Vasconcelosia minhoensis</taxon>
    </lineage>
</organism>
<feature type="domain" description="MRB1590-like C-terminal" evidence="3">
    <location>
        <begin position="466"/>
        <end position="564"/>
    </location>
</feature>
<evidence type="ECO:0000313" key="5">
    <source>
        <dbReference type="Proteomes" id="UP000636505"/>
    </source>
</evidence>
<dbReference type="PANTHER" id="PTHR38149">
    <property type="entry name" value="ATPASE"/>
    <property type="match status" value="1"/>
</dbReference>
<reference evidence="4" key="1">
    <citation type="submission" date="2020-10" db="EMBL/GenBank/DDBJ databases">
        <authorList>
            <person name="Castelo-Branco R."/>
            <person name="Eusebio N."/>
            <person name="Adriana R."/>
            <person name="Vieira A."/>
            <person name="Brugerolle De Fraissinette N."/>
            <person name="Rezende De Castro R."/>
            <person name="Schneider M.P."/>
            <person name="Vasconcelos V."/>
            <person name="Leao P.N."/>
        </authorList>
    </citation>
    <scope>NUCLEOTIDE SEQUENCE</scope>
    <source>
        <strain evidence="4">LEGE 07310</strain>
    </source>
</reference>
<dbReference type="SUPFAM" id="SSF52540">
    <property type="entry name" value="P-loop containing nucleoside triphosphate hydrolases"/>
    <property type="match status" value="1"/>
</dbReference>
<dbReference type="Pfam" id="PF21117">
    <property type="entry name" value="MRB1590_C"/>
    <property type="match status" value="1"/>
</dbReference>